<dbReference type="SUPFAM" id="SSF160544">
    <property type="entry name" value="EscU C-terminal domain-like"/>
    <property type="match status" value="1"/>
</dbReference>
<organism evidence="3 4">
    <name type="scientific">Lachnotalea glycerini</name>
    <dbReference type="NCBI Taxonomy" id="1763509"/>
    <lineage>
        <taxon>Bacteria</taxon>
        <taxon>Bacillati</taxon>
        <taxon>Bacillota</taxon>
        <taxon>Clostridia</taxon>
        <taxon>Lachnospirales</taxon>
        <taxon>Lachnospiraceae</taxon>
        <taxon>Lachnotalea</taxon>
    </lineage>
</organism>
<sequence length="101" mass="11373">MDNKTNKKKPDMNKTAVALQYDPEDNAPRVIASGKGYLADKIIGTAKEEKIPIHQDEKLSKSLSTLSIGDMIPPELYEVVAEILTFVDDMDRLKRKLDLEQ</sequence>
<name>A0A255LHK5_9FIRM</name>
<dbReference type="Proteomes" id="UP000216411">
    <property type="component" value="Unassembled WGS sequence"/>
</dbReference>
<dbReference type="InterPro" id="IPR006135">
    <property type="entry name" value="T3SS_substrate_exporter"/>
</dbReference>
<dbReference type="Proteomes" id="UP000247523">
    <property type="component" value="Unassembled WGS sequence"/>
</dbReference>
<comment type="caution">
    <text evidence="3">The sequence shown here is derived from an EMBL/GenBank/DDBJ whole genome shotgun (WGS) entry which is preliminary data.</text>
</comment>
<dbReference type="OrthoDB" id="9810419at2"/>
<evidence type="ECO:0000256" key="1">
    <source>
        <dbReference type="SAM" id="MobiDB-lite"/>
    </source>
</evidence>
<keyword evidence="4" id="KW-1185">Reference proteome</keyword>
<feature type="region of interest" description="Disordered" evidence="1">
    <location>
        <begin position="1"/>
        <end position="20"/>
    </location>
</feature>
<evidence type="ECO:0000313" key="5">
    <source>
        <dbReference type="Proteomes" id="UP000247523"/>
    </source>
</evidence>
<evidence type="ECO:0000313" key="4">
    <source>
        <dbReference type="Proteomes" id="UP000216411"/>
    </source>
</evidence>
<evidence type="ECO:0000313" key="2">
    <source>
        <dbReference type="EMBL" id="PXV96089.1"/>
    </source>
</evidence>
<dbReference type="GO" id="GO:0009306">
    <property type="term" value="P:protein secretion"/>
    <property type="evidence" value="ECO:0007669"/>
    <property type="project" value="InterPro"/>
</dbReference>
<keyword evidence="3" id="KW-0966">Cell projection</keyword>
<dbReference type="PANTHER" id="PTHR30531:SF12">
    <property type="entry name" value="FLAGELLAR BIOSYNTHETIC PROTEIN FLHB"/>
    <property type="match status" value="1"/>
</dbReference>
<dbReference type="AlphaFoldDB" id="A0A255LHK5"/>
<keyword evidence="3" id="KW-0969">Cilium</keyword>
<dbReference type="Gene3D" id="3.40.1690.10">
    <property type="entry name" value="secretion proteins EscU"/>
    <property type="match status" value="1"/>
</dbReference>
<accession>A0A255LHK5</accession>
<protein>
    <submittedName>
        <fullName evidence="2 3">Flagellar biosynthesis protein</fullName>
    </submittedName>
</protein>
<feature type="compositionally biased region" description="Basic and acidic residues" evidence="1">
    <location>
        <begin position="1"/>
        <end position="12"/>
    </location>
</feature>
<evidence type="ECO:0000313" key="3">
    <source>
        <dbReference type="EMBL" id="RDY29080.1"/>
    </source>
</evidence>
<dbReference type="EMBL" id="QICS01000001">
    <property type="protein sequence ID" value="PXV96089.1"/>
    <property type="molecule type" value="Genomic_DNA"/>
</dbReference>
<dbReference type="InterPro" id="IPR029025">
    <property type="entry name" value="T3SS_substrate_exporter_C"/>
</dbReference>
<dbReference type="EMBL" id="NOKA02000073">
    <property type="protein sequence ID" value="RDY29080.1"/>
    <property type="molecule type" value="Genomic_DNA"/>
</dbReference>
<keyword evidence="3" id="KW-0282">Flagellum</keyword>
<dbReference type="GO" id="GO:0005886">
    <property type="term" value="C:plasma membrane"/>
    <property type="evidence" value="ECO:0007669"/>
    <property type="project" value="TreeGrafter"/>
</dbReference>
<dbReference type="Pfam" id="PF01312">
    <property type="entry name" value="Bac_export_2"/>
    <property type="match status" value="1"/>
</dbReference>
<reference evidence="3 4" key="1">
    <citation type="journal article" date="2017" name="Genome Announc.">
        <title>Draft Genome Sequence of a Sporulating and Motile Strain of Lachnotalea glycerini Isolated from Water in Quebec City, Canada.</title>
        <authorList>
            <person name="Maheux A.F."/>
            <person name="Boudreau D.K."/>
            <person name="Berube E."/>
            <person name="Boissinot M."/>
            <person name="Raymond F."/>
            <person name="Brodeur S."/>
            <person name="Corbeil J."/>
            <person name="Isabel S."/>
            <person name="Omar R.F."/>
            <person name="Bergeron M.G."/>
        </authorList>
    </citation>
    <scope>NUCLEOTIDE SEQUENCE [LARGE SCALE GENOMIC DNA]</scope>
    <source>
        <strain evidence="3 4">CCRI-19302</strain>
    </source>
</reference>
<proteinExistence type="predicted"/>
<gene>
    <name evidence="2" type="ORF">C8E03_101722</name>
    <name evidence="3" type="ORF">CG710_018925</name>
</gene>
<dbReference type="RefSeq" id="WP_094378669.1">
    <property type="nucleotide sequence ID" value="NZ_NOKA02000073.1"/>
</dbReference>
<reference evidence="3" key="3">
    <citation type="submission" date="2018-07" db="EMBL/GenBank/DDBJ databases">
        <authorList>
            <person name="Quirk P.G."/>
            <person name="Krulwich T.A."/>
        </authorList>
    </citation>
    <scope>NUCLEOTIDE SEQUENCE</scope>
    <source>
        <strain evidence="3">CCRI-19302</strain>
    </source>
</reference>
<reference evidence="2 5" key="2">
    <citation type="submission" date="2018-05" db="EMBL/GenBank/DDBJ databases">
        <title>Genomic Encyclopedia of Type Strains, Phase IV (KMG-IV): sequencing the most valuable type-strain genomes for metagenomic binning, comparative biology and taxonomic classification.</title>
        <authorList>
            <person name="Goeker M."/>
        </authorList>
    </citation>
    <scope>NUCLEOTIDE SEQUENCE [LARGE SCALE GENOMIC DNA]</scope>
    <source>
        <strain evidence="2 5">DSM 28816</strain>
    </source>
</reference>
<dbReference type="PANTHER" id="PTHR30531">
    <property type="entry name" value="FLAGELLAR BIOSYNTHETIC PROTEIN FLHB"/>
    <property type="match status" value="1"/>
</dbReference>